<name>A0A6A5LEM0_LUPAL</name>
<accession>A0A6A5LEM0</accession>
<sequence length="103" mass="11507">MNCYTKMIVFTTILLLGLHQIYASRPLEEDQWLHKNLIIQSLQRGTVRGSQKNPCSTVPGRSRGRCILTQMNFAGGHVPHATPSFSDVVVKFGTTSFDVTKKT</sequence>
<dbReference type="Proteomes" id="UP000447434">
    <property type="component" value="Chromosome 21"/>
</dbReference>
<gene>
    <name evidence="1" type="ORF">Lalb_Chr21g0311071</name>
</gene>
<organism evidence="1 2">
    <name type="scientific">Lupinus albus</name>
    <name type="common">White lupine</name>
    <name type="synonym">Lupinus termis</name>
    <dbReference type="NCBI Taxonomy" id="3870"/>
    <lineage>
        <taxon>Eukaryota</taxon>
        <taxon>Viridiplantae</taxon>
        <taxon>Streptophyta</taxon>
        <taxon>Embryophyta</taxon>
        <taxon>Tracheophyta</taxon>
        <taxon>Spermatophyta</taxon>
        <taxon>Magnoliopsida</taxon>
        <taxon>eudicotyledons</taxon>
        <taxon>Gunneridae</taxon>
        <taxon>Pentapetalae</taxon>
        <taxon>rosids</taxon>
        <taxon>fabids</taxon>
        <taxon>Fabales</taxon>
        <taxon>Fabaceae</taxon>
        <taxon>Papilionoideae</taxon>
        <taxon>50 kb inversion clade</taxon>
        <taxon>genistoids sensu lato</taxon>
        <taxon>core genistoids</taxon>
        <taxon>Genisteae</taxon>
        <taxon>Lupinus</taxon>
    </lineage>
</organism>
<protein>
    <submittedName>
        <fullName evidence="1">Uncharacterized protein</fullName>
    </submittedName>
</protein>
<dbReference type="AlphaFoldDB" id="A0A6A5LEM0"/>
<dbReference type="PANTHER" id="PTHR33592:SF3">
    <property type="entry name" value="TRANSMEMBRANE PROTEIN"/>
    <property type="match status" value="1"/>
</dbReference>
<evidence type="ECO:0000313" key="2">
    <source>
        <dbReference type="Proteomes" id="UP000447434"/>
    </source>
</evidence>
<dbReference type="PANTHER" id="PTHR33592">
    <property type="entry name" value="TRANSMEMBRANE PROTEIN"/>
    <property type="match status" value="1"/>
</dbReference>
<keyword evidence="2" id="KW-1185">Reference proteome</keyword>
<dbReference type="EMBL" id="WOCE01000021">
    <property type="protein sequence ID" value="KAE9589635.1"/>
    <property type="molecule type" value="Genomic_DNA"/>
</dbReference>
<dbReference type="OrthoDB" id="1716208at2759"/>
<comment type="caution">
    <text evidence="1">The sequence shown here is derived from an EMBL/GenBank/DDBJ whole genome shotgun (WGS) entry which is preliminary data.</text>
</comment>
<evidence type="ECO:0000313" key="1">
    <source>
        <dbReference type="EMBL" id="KAE9589635.1"/>
    </source>
</evidence>
<proteinExistence type="predicted"/>
<reference evidence="2" key="1">
    <citation type="journal article" date="2020" name="Nat. Commun.">
        <title>Genome sequence of the cluster root forming white lupin.</title>
        <authorList>
            <person name="Hufnagel B."/>
            <person name="Marques A."/>
            <person name="Soriano A."/>
            <person name="Marques L."/>
            <person name="Divol F."/>
            <person name="Doumas P."/>
            <person name="Sallet E."/>
            <person name="Mancinotti D."/>
            <person name="Carrere S."/>
            <person name="Marande W."/>
            <person name="Arribat S."/>
            <person name="Keller J."/>
            <person name="Huneau C."/>
            <person name="Blein T."/>
            <person name="Aime D."/>
            <person name="Laguerre M."/>
            <person name="Taylor J."/>
            <person name="Schubert V."/>
            <person name="Nelson M."/>
            <person name="Geu-Flores F."/>
            <person name="Crespi M."/>
            <person name="Gallardo-Guerrero K."/>
            <person name="Delaux P.-M."/>
            <person name="Salse J."/>
            <person name="Berges H."/>
            <person name="Guyot R."/>
            <person name="Gouzy J."/>
            <person name="Peret B."/>
        </authorList>
    </citation>
    <scope>NUCLEOTIDE SEQUENCE [LARGE SCALE GENOMIC DNA]</scope>
    <source>
        <strain evidence="2">cv. Amiga</strain>
    </source>
</reference>